<accession>A0AAW3JS59</accession>
<feature type="domain" description="BIG2" evidence="1">
    <location>
        <begin position="142"/>
        <end position="217"/>
    </location>
</feature>
<dbReference type="InterPro" id="IPR003343">
    <property type="entry name" value="Big_2"/>
</dbReference>
<reference evidence="2 3" key="1">
    <citation type="submission" date="2015-10" db="EMBL/GenBank/DDBJ databases">
        <title>Butyribacter intestini gen. nov., sp. nov., a butyric acid-producing bacterium of the family Lachnospiraceae isolated from the human faeces.</title>
        <authorList>
            <person name="Zou Y."/>
            <person name="Xue W."/>
            <person name="Luo G."/>
            <person name="Lv M."/>
        </authorList>
    </citation>
    <scope>NUCLEOTIDE SEQUENCE [LARGE SCALE GENOMIC DNA]</scope>
    <source>
        <strain evidence="2 3">TF01-11</strain>
    </source>
</reference>
<organism evidence="2 3">
    <name type="scientific">Butyribacter intestini</name>
    <dbReference type="NCBI Taxonomy" id="1703332"/>
    <lineage>
        <taxon>Bacteria</taxon>
        <taxon>Bacillati</taxon>
        <taxon>Bacillota</taxon>
        <taxon>Clostridia</taxon>
        <taxon>Lachnospirales</taxon>
        <taxon>Lachnospiraceae</taxon>
        <taxon>Butyribacter</taxon>
    </lineage>
</organism>
<gene>
    <name evidence="2" type="ORF">APZ18_10465</name>
</gene>
<dbReference type="Pfam" id="PF02368">
    <property type="entry name" value="Big_2"/>
    <property type="match status" value="1"/>
</dbReference>
<comment type="caution">
    <text evidence="2">The sequence shown here is derived from an EMBL/GenBank/DDBJ whole genome shotgun (WGS) entry which is preliminary data.</text>
</comment>
<evidence type="ECO:0000313" key="3">
    <source>
        <dbReference type="Proteomes" id="UP000050833"/>
    </source>
</evidence>
<dbReference type="Gene3D" id="2.60.40.1080">
    <property type="match status" value="1"/>
</dbReference>
<dbReference type="SMART" id="SM00635">
    <property type="entry name" value="BID_2"/>
    <property type="match status" value="1"/>
</dbReference>
<evidence type="ECO:0000313" key="2">
    <source>
        <dbReference type="EMBL" id="KQC85116.1"/>
    </source>
</evidence>
<protein>
    <recommendedName>
        <fullName evidence="1">BIG2 domain-containing protein</fullName>
    </recommendedName>
</protein>
<keyword evidence="3" id="KW-1185">Reference proteome</keyword>
<dbReference type="Proteomes" id="UP000050833">
    <property type="component" value="Unassembled WGS sequence"/>
</dbReference>
<proteinExistence type="predicted"/>
<dbReference type="AlphaFoldDB" id="A0AAW3JS59"/>
<dbReference type="InterPro" id="IPR008964">
    <property type="entry name" value="Invasin/intimin_cell_adhesion"/>
</dbReference>
<sequence>MYKMAEKMRRGISFLMIVLVFLAMGMAGVRTSAAEKNTTSINSIRNRNKKSVDEYELSKQKDEIIVKEKKRLSVLNIKRECNIEFSSSDTNVLGVKKLSDNTCEYRGKRVGSADINVKITKPGFLFMPDTTYLKCRVEVSPKAVSIRFTKKKIKIKSGNSKKLKLTTRPSISKEKATFVSSDTDIVQVDSKGRITAGFIGTATITARISNGKVAKCRVEVRAPGNNKKQKN</sequence>
<dbReference type="RefSeq" id="WP_055944668.1">
    <property type="nucleotide sequence ID" value="NZ_JAQDCV010000005.1"/>
</dbReference>
<evidence type="ECO:0000259" key="1">
    <source>
        <dbReference type="SMART" id="SM00635"/>
    </source>
</evidence>
<name>A0AAW3JS59_9FIRM</name>
<dbReference type="EMBL" id="LLKB01000005">
    <property type="protein sequence ID" value="KQC85116.1"/>
    <property type="molecule type" value="Genomic_DNA"/>
</dbReference>
<dbReference type="SUPFAM" id="SSF49373">
    <property type="entry name" value="Invasin/intimin cell-adhesion fragments"/>
    <property type="match status" value="1"/>
</dbReference>